<dbReference type="Proteomes" id="UP000026915">
    <property type="component" value="Chromosome 1"/>
</dbReference>
<dbReference type="AlphaFoldDB" id="A0A061DJF0"/>
<reference evidence="1 2" key="1">
    <citation type="journal article" date="2013" name="Genome Biol.">
        <title>The genome sequence of the most widely cultivated cacao type and its use to identify candidate genes regulating pod color.</title>
        <authorList>
            <person name="Motamayor J.C."/>
            <person name="Mockaitis K."/>
            <person name="Schmutz J."/>
            <person name="Haiminen N."/>
            <person name="Iii D.L."/>
            <person name="Cornejo O."/>
            <person name="Findley S.D."/>
            <person name="Zheng P."/>
            <person name="Utro F."/>
            <person name="Royaert S."/>
            <person name="Saski C."/>
            <person name="Jenkins J."/>
            <person name="Podicheti R."/>
            <person name="Zhao M."/>
            <person name="Scheffler B.E."/>
            <person name="Stack J.C."/>
            <person name="Feltus F.A."/>
            <person name="Mustiga G.M."/>
            <person name="Amores F."/>
            <person name="Phillips W."/>
            <person name="Marelli J.P."/>
            <person name="May G.D."/>
            <person name="Shapiro H."/>
            <person name="Ma J."/>
            <person name="Bustamante C.D."/>
            <person name="Schnell R.J."/>
            <person name="Main D."/>
            <person name="Gilbert D."/>
            <person name="Parida L."/>
            <person name="Kuhn D.N."/>
        </authorList>
    </citation>
    <scope>NUCLEOTIDE SEQUENCE [LARGE SCALE GENOMIC DNA]</scope>
    <source>
        <strain evidence="2">cv. Matina 1-6</strain>
    </source>
</reference>
<dbReference type="InParanoid" id="A0A061DJF0"/>
<protein>
    <submittedName>
        <fullName evidence="1">Uncharacterized protein</fullName>
    </submittedName>
</protein>
<sequence>MCLNRLIDCWSNKNLSMAGRVSLVNSVTNIMSNYLMQTILLLDNVLKEIDKLNRDFIWGHFGALERFTDLVGLNFVKGKKMGDCISKSRKKFNLALLAKLCWKLWRDTDSLWVDVLKKKYLKHQTFMAATIRPTDCQVWRKSWLPCGPLLDHVGADLSGAEAELPVASFCDEYGRWNLESIKQLLPQNLILMISVVMIDPSGEEMDDSYWLHSSTSMFTVKSAYEMQISDPIHQTICWKKVWALNSSNKIILFSSLTMDVRCITGFIPFHPRSRKRRLLKWLARRSRKRRLLNLLASRVLEFCIEPITRSCSYVFSYKGYVKRLNYEISRLCEIRAMLRQEVDRAKSEKKSISPEVESWLAEVDAFVEPISRFINDVESRKHLYDPMARYSLSHKSVEMIRQLVERHEEGMMFHNVTDPAPPPRIGSTFVRVLNPEFSTPN</sequence>
<evidence type="ECO:0000313" key="1">
    <source>
        <dbReference type="EMBL" id="EOX92675.1"/>
    </source>
</evidence>
<name>A0A061DJF0_THECC</name>
<dbReference type="Gramene" id="EOX92675">
    <property type="protein sequence ID" value="EOX92675"/>
    <property type="gene ID" value="TCM_001587"/>
</dbReference>
<dbReference type="PANTHER" id="PTHR33116">
    <property type="entry name" value="REVERSE TRANSCRIPTASE ZINC-BINDING DOMAIN-CONTAINING PROTEIN-RELATED-RELATED"/>
    <property type="match status" value="1"/>
</dbReference>
<proteinExistence type="predicted"/>
<accession>A0A061DJF0</accession>
<organism evidence="1 2">
    <name type="scientific">Theobroma cacao</name>
    <name type="common">Cacao</name>
    <name type="synonym">Cocoa</name>
    <dbReference type="NCBI Taxonomy" id="3641"/>
    <lineage>
        <taxon>Eukaryota</taxon>
        <taxon>Viridiplantae</taxon>
        <taxon>Streptophyta</taxon>
        <taxon>Embryophyta</taxon>
        <taxon>Tracheophyta</taxon>
        <taxon>Spermatophyta</taxon>
        <taxon>Magnoliopsida</taxon>
        <taxon>eudicotyledons</taxon>
        <taxon>Gunneridae</taxon>
        <taxon>Pentapetalae</taxon>
        <taxon>rosids</taxon>
        <taxon>malvids</taxon>
        <taxon>Malvales</taxon>
        <taxon>Malvaceae</taxon>
        <taxon>Byttnerioideae</taxon>
        <taxon>Theobroma</taxon>
    </lineage>
</organism>
<dbReference type="EMBL" id="CM001879">
    <property type="protein sequence ID" value="EOX92675.1"/>
    <property type="molecule type" value="Genomic_DNA"/>
</dbReference>
<keyword evidence="2" id="KW-1185">Reference proteome</keyword>
<gene>
    <name evidence="1" type="ORF">TCM_001587</name>
</gene>
<dbReference type="PANTHER" id="PTHR33116:SF70">
    <property type="entry name" value="NON-LTR RETROELEMENT REVERSE TRANSCRIPTASE-LIKE PROTEIN"/>
    <property type="match status" value="1"/>
</dbReference>
<evidence type="ECO:0000313" key="2">
    <source>
        <dbReference type="Proteomes" id="UP000026915"/>
    </source>
</evidence>
<dbReference type="HOGENOM" id="CLU_621753_0_0_1"/>
<dbReference type="eggNOG" id="KOG1075">
    <property type="taxonomic scope" value="Eukaryota"/>
</dbReference>